<dbReference type="InterPro" id="IPR009003">
    <property type="entry name" value="Peptidase_S1_PA"/>
</dbReference>
<gene>
    <name evidence="2" type="ORF">GMORB2_5461</name>
</gene>
<evidence type="ECO:0000313" key="3">
    <source>
        <dbReference type="Proteomes" id="UP000749293"/>
    </source>
</evidence>
<reference evidence="2" key="1">
    <citation type="submission" date="2020-03" db="EMBL/GenBank/DDBJ databases">
        <title>Site-based positive gene gene selection in Geosmithia morbida across the United States reveals a broad range of putative effectors and factors for local host and environmental adapation.</title>
        <authorList>
            <person name="Onufrak A."/>
            <person name="Murdoch R.W."/>
            <person name="Gazis R."/>
            <person name="Huff M."/>
            <person name="Staton M."/>
            <person name="Klingeman W."/>
            <person name="Hadziabdic D."/>
        </authorList>
    </citation>
    <scope>NUCLEOTIDE SEQUENCE</scope>
    <source>
        <strain evidence="2">1262</strain>
    </source>
</reference>
<dbReference type="GeneID" id="55971689"/>
<dbReference type="EMBL" id="JAANYQ010000004">
    <property type="protein sequence ID" value="KAF4124795.1"/>
    <property type="molecule type" value="Genomic_DNA"/>
</dbReference>
<keyword evidence="3" id="KW-1185">Reference proteome</keyword>
<evidence type="ECO:0000313" key="2">
    <source>
        <dbReference type="EMBL" id="KAF4124795.1"/>
    </source>
</evidence>
<dbReference type="Proteomes" id="UP000749293">
    <property type="component" value="Unassembled WGS sequence"/>
</dbReference>
<dbReference type="OrthoDB" id="5424209at2759"/>
<accession>A0A9P4YZA5</accession>
<protein>
    <submittedName>
        <fullName evidence="2">Uncharacterized protein</fullName>
    </submittedName>
</protein>
<organism evidence="2 3">
    <name type="scientific">Geosmithia morbida</name>
    <dbReference type="NCBI Taxonomy" id="1094350"/>
    <lineage>
        <taxon>Eukaryota</taxon>
        <taxon>Fungi</taxon>
        <taxon>Dikarya</taxon>
        <taxon>Ascomycota</taxon>
        <taxon>Pezizomycotina</taxon>
        <taxon>Sordariomycetes</taxon>
        <taxon>Hypocreomycetidae</taxon>
        <taxon>Hypocreales</taxon>
        <taxon>Bionectriaceae</taxon>
        <taxon>Geosmithia</taxon>
    </lineage>
</organism>
<dbReference type="AlphaFoldDB" id="A0A9P4YZA5"/>
<sequence>MLPTPPATHPGSNQSGRRRRAENSSSSSGESTRGVFGISCIKYRVGTPPLPPAPFEYEPGVDVLGSSKGSLSSILGQKAVEILGKNDICQAVQDDYDPCMDSGFSVLDNIPELVRRTTPHDRSNCDNVLAITAWWDSRSLIAWEKAVREIKEVIDRILDHHGLKDVEIGVEIQAPEVRWKKTLSAVTGQPELSRDWPDIKAKVARILEGFEATKGHIYESAEKYWSPVEEAIQGYLDTLPYGLVVHIENNTMVVAGFDLQEPTSGQKEIARDYNLAIPGEYTQRPGPGQDICASRYMFRADGKKLCSTVGTLGCYLQVKTRRHPEWTKYALTNYHVVRNCIEGNVYGVRSNGETDEQRPLPGSALARSYINGFIPDETPNMSSVENPSRLKHNYTVWSAGQSIAYLENKAQKSRTEFEDLALFRARQNERIQFFDEGKNELGSLWCGSGLKNRSPGNRRLDWALLKVTESRQGSNSLPSREYWVSEYSLKEYIPPMTTALVNPTEDETLQKACERHDLVFKIGASTQLTAGRFSNHEADISLPWDRHIPEATRSTESCFLVDDSTFRTRRPITLRGDSGAVVYNESGAVVGLLFSGQTPQQSTSGYMLVTPIQDVFEDIKRLSKGQVTDIRVAVD</sequence>
<feature type="region of interest" description="Disordered" evidence="1">
    <location>
        <begin position="1"/>
        <end position="32"/>
    </location>
</feature>
<dbReference type="RefSeq" id="XP_035323447.1">
    <property type="nucleotide sequence ID" value="XM_035467435.1"/>
</dbReference>
<name>A0A9P4YZA5_9HYPO</name>
<proteinExistence type="predicted"/>
<evidence type="ECO:0000256" key="1">
    <source>
        <dbReference type="SAM" id="MobiDB-lite"/>
    </source>
</evidence>
<dbReference type="SUPFAM" id="SSF50494">
    <property type="entry name" value="Trypsin-like serine proteases"/>
    <property type="match status" value="1"/>
</dbReference>
<feature type="compositionally biased region" description="Low complexity" evidence="1">
    <location>
        <begin position="23"/>
        <end position="32"/>
    </location>
</feature>
<comment type="caution">
    <text evidence="2">The sequence shown here is derived from an EMBL/GenBank/DDBJ whole genome shotgun (WGS) entry which is preliminary data.</text>
</comment>